<keyword evidence="4" id="KW-0238">DNA-binding</keyword>
<keyword evidence="3" id="KW-0411">Iron-sulfur</keyword>
<gene>
    <name evidence="6" type="primary">soxR</name>
    <name evidence="6" type="ORF">AB2L27_17390</name>
</gene>
<keyword evidence="1" id="KW-0001">2Fe-2S</keyword>
<keyword evidence="1" id="KW-0479">Metal-binding</keyword>
<evidence type="ECO:0000256" key="4">
    <source>
        <dbReference type="ARBA" id="ARBA00023125"/>
    </source>
</evidence>
<keyword evidence="2" id="KW-0408">Iron</keyword>
<dbReference type="Pfam" id="PF13411">
    <property type="entry name" value="MerR_1"/>
    <property type="match status" value="1"/>
</dbReference>
<comment type="caution">
    <text evidence="6">The sequence shown here is derived from an EMBL/GenBank/DDBJ whole genome shotgun (WGS) entry which is preliminary data.</text>
</comment>
<evidence type="ECO:0000313" key="6">
    <source>
        <dbReference type="EMBL" id="MEZ0166535.1"/>
    </source>
</evidence>
<dbReference type="InterPro" id="IPR000551">
    <property type="entry name" value="MerR-type_HTH_dom"/>
</dbReference>
<dbReference type="PROSITE" id="PS50937">
    <property type="entry name" value="HTH_MERR_2"/>
    <property type="match status" value="1"/>
</dbReference>
<dbReference type="EMBL" id="JBGFTU010000023">
    <property type="protein sequence ID" value="MEZ0166535.1"/>
    <property type="molecule type" value="Genomic_DNA"/>
</dbReference>
<dbReference type="InterPro" id="IPR009061">
    <property type="entry name" value="DNA-bd_dom_put_sf"/>
</dbReference>
<dbReference type="PANTHER" id="PTHR30204:SF0">
    <property type="entry name" value="REDOX-SENSITIVE TRANSCRIPTIONAL ACTIVATOR SOXR"/>
    <property type="match status" value="1"/>
</dbReference>
<evidence type="ECO:0000256" key="1">
    <source>
        <dbReference type="ARBA" id="ARBA00022714"/>
    </source>
</evidence>
<sequence>MSLVADLLSIGTVAARAGVSVAALRHYEQRGLVHPVRDAGGRRRFPRHVLRRLAVVAAGQRVGLSLADIAEALAALPTDRAPSAREWARVGERWQRLLDERIRELEALRTSLTGCIGCGCLSLTRCTLFNPHDSAAAEGEGSRWLRAATGDGAPSV</sequence>
<proteinExistence type="predicted"/>
<feature type="domain" description="HTH merR-type" evidence="5">
    <location>
        <begin position="7"/>
        <end position="75"/>
    </location>
</feature>
<reference evidence="6 7" key="1">
    <citation type="submission" date="2024-07" db="EMBL/GenBank/DDBJ databases">
        <authorList>
            <person name="Thanompreechachai J."/>
            <person name="Duangmal K."/>
        </authorList>
    </citation>
    <scope>NUCLEOTIDE SEQUENCE [LARGE SCALE GENOMIC DNA]</scope>
    <source>
        <strain evidence="6 7">LSe6-4</strain>
    </source>
</reference>
<organism evidence="6 7">
    <name type="scientific">Kineococcus halophytocola</name>
    <dbReference type="NCBI Taxonomy" id="3234027"/>
    <lineage>
        <taxon>Bacteria</taxon>
        <taxon>Bacillati</taxon>
        <taxon>Actinomycetota</taxon>
        <taxon>Actinomycetes</taxon>
        <taxon>Kineosporiales</taxon>
        <taxon>Kineosporiaceae</taxon>
        <taxon>Kineococcus</taxon>
    </lineage>
</organism>
<dbReference type="Gene3D" id="1.10.1660.10">
    <property type="match status" value="1"/>
</dbReference>
<accession>A0ABV4H7Y9</accession>
<protein>
    <submittedName>
        <fullName evidence="6">Redox-sensitive transcriptional activator SoxR</fullName>
    </submittedName>
</protein>
<evidence type="ECO:0000256" key="2">
    <source>
        <dbReference type="ARBA" id="ARBA00023004"/>
    </source>
</evidence>
<evidence type="ECO:0000313" key="7">
    <source>
        <dbReference type="Proteomes" id="UP001565927"/>
    </source>
</evidence>
<evidence type="ECO:0000256" key="3">
    <source>
        <dbReference type="ARBA" id="ARBA00023014"/>
    </source>
</evidence>
<keyword evidence="7" id="KW-1185">Reference proteome</keyword>
<dbReference type="Proteomes" id="UP001565927">
    <property type="component" value="Unassembled WGS sequence"/>
</dbReference>
<evidence type="ECO:0000259" key="5">
    <source>
        <dbReference type="PROSITE" id="PS50937"/>
    </source>
</evidence>
<dbReference type="InterPro" id="IPR010211">
    <property type="entry name" value="Redox-sen_tscrpt-act_SoxR"/>
</dbReference>
<dbReference type="NCBIfam" id="TIGR01950">
    <property type="entry name" value="SoxR"/>
    <property type="match status" value="1"/>
</dbReference>
<dbReference type="SUPFAM" id="SSF46955">
    <property type="entry name" value="Putative DNA-binding domain"/>
    <property type="match status" value="1"/>
</dbReference>
<name>A0ABV4H7Y9_9ACTN</name>
<dbReference type="InterPro" id="IPR047057">
    <property type="entry name" value="MerR_fam"/>
</dbReference>
<dbReference type="RefSeq" id="WP_370442753.1">
    <property type="nucleotide sequence ID" value="NZ_JBGFTU010000023.1"/>
</dbReference>
<dbReference type="PANTHER" id="PTHR30204">
    <property type="entry name" value="REDOX-CYCLING DRUG-SENSING TRANSCRIPTIONAL ACTIVATOR SOXR"/>
    <property type="match status" value="1"/>
</dbReference>
<dbReference type="PROSITE" id="PS00552">
    <property type="entry name" value="HTH_MERR_1"/>
    <property type="match status" value="1"/>
</dbReference>
<dbReference type="PRINTS" id="PR00040">
    <property type="entry name" value="HTHMERR"/>
</dbReference>
<dbReference type="SMART" id="SM00422">
    <property type="entry name" value="HTH_MERR"/>
    <property type="match status" value="1"/>
</dbReference>